<dbReference type="Gene3D" id="1.20.1250.20">
    <property type="entry name" value="MFS general substrate transporter like domains"/>
    <property type="match status" value="1"/>
</dbReference>
<feature type="transmembrane region" description="Helical" evidence="8">
    <location>
        <begin position="412"/>
        <end position="431"/>
    </location>
</feature>
<sequence>MGGGTSIWVSPEARNDPSAIFNGRLAFLAATIAFAGCAYGFDQGNIGGVLTLPTFKHAFGLDRLSEDAADHRAGNIAALMAAGGAAGALMAAPFADFLGRKWSMMLYGCIYILGCAFQEVAHLGIFYAGRFLAGMAIGSMSAGAPQFLAENSPKSIRGSMTCLYNLMIITALSLAFWWKLSLGIQLIPGAFMVLMLPFVYETPRALIARGRREEGLANLVKLRKLPEHHPYVQQEYMETCAQVDQEQEVAVGRNYWLVIRDITLIASNRRRLFLATMLFLFHKFTGTDSLNYFAPEIFTMIGVKGGSQALLTTGVYGVVKLATTIIYVVFIVDRVGRRVPLLIGATLQATAMLYIALYVRFAKPEQGGGTEVGGIFGIVWIYIYAFGWSFGHSVACYVVAAEIFPSRIRSFCMSWCFFINWIVDFGITKATPSMMTHLGWGTFLLYAVLTYSGVIFIFFCMPEMKGRSIESMDDLFQHSIWSMWKRAYPTKEEKVRHDVGEIFHAEPKIVDEESKGRAINRMSSNQTTFRLNTGAEIPAVGFGTWQAAPGEAGRAVKMAIKAGYRHLDCAPLYWNEAEIGQALSEVLQETAIPRSELFVTTKLWSSQHSQVEVALRKSLADLQLDYVDLYLMHWPVSLPPNEHTAQNFGKEDRTVHASDWDFSKTWEEMEKLLATGLVRAIGVANFSTVNLDKLLKTAKVVPAVNQTELHPLLPQDKLNQHCRKHGIHQTAFGPLGGKGSTLHTNAAVVGIAKQRNATSAQVLLSWGVARGWSVIPKSVTEERIQANLRVFRLSDTELANLDKLAVTEGRRFNRPNWGTVIFHDDDASVA</sequence>
<comment type="caution">
    <text evidence="10">The sequence shown here is derived from an EMBL/GenBank/DDBJ whole genome shotgun (WGS) entry which is preliminary data.</text>
</comment>
<keyword evidence="11" id="KW-1185">Reference proteome</keyword>
<evidence type="ECO:0000259" key="9">
    <source>
        <dbReference type="PROSITE" id="PS50850"/>
    </source>
</evidence>
<dbReference type="PROSITE" id="PS00217">
    <property type="entry name" value="SUGAR_TRANSPORT_2"/>
    <property type="match status" value="1"/>
</dbReference>
<dbReference type="EMBL" id="JAGMVJ010000025">
    <property type="protein sequence ID" value="KAH7071070.1"/>
    <property type="molecule type" value="Genomic_DNA"/>
</dbReference>
<reference evidence="10" key="1">
    <citation type="journal article" date="2021" name="Nat. Commun.">
        <title>Genetic determinants of endophytism in the Arabidopsis root mycobiome.</title>
        <authorList>
            <person name="Mesny F."/>
            <person name="Miyauchi S."/>
            <person name="Thiergart T."/>
            <person name="Pickel B."/>
            <person name="Atanasova L."/>
            <person name="Karlsson M."/>
            <person name="Huettel B."/>
            <person name="Barry K.W."/>
            <person name="Haridas S."/>
            <person name="Chen C."/>
            <person name="Bauer D."/>
            <person name="Andreopoulos W."/>
            <person name="Pangilinan J."/>
            <person name="LaButti K."/>
            <person name="Riley R."/>
            <person name="Lipzen A."/>
            <person name="Clum A."/>
            <person name="Drula E."/>
            <person name="Henrissat B."/>
            <person name="Kohler A."/>
            <person name="Grigoriev I.V."/>
            <person name="Martin F.M."/>
            <person name="Hacquard S."/>
        </authorList>
    </citation>
    <scope>NUCLEOTIDE SEQUENCE</scope>
    <source>
        <strain evidence="10">MPI-SDFR-AT-0120</strain>
    </source>
</reference>
<dbReference type="PROSITE" id="PS00798">
    <property type="entry name" value="ALDOKETO_REDUCTASE_1"/>
    <property type="match status" value="1"/>
</dbReference>
<feature type="transmembrane region" description="Helical" evidence="8">
    <location>
        <begin position="161"/>
        <end position="178"/>
    </location>
</feature>
<dbReference type="InterPro" id="IPR020846">
    <property type="entry name" value="MFS_dom"/>
</dbReference>
<dbReference type="InterPro" id="IPR003663">
    <property type="entry name" value="Sugar/inositol_transpt"/>
</dbReference>
<dbReference type="OrthoDB" id="5296287at2759"/>
<evidence type="ECO:0000256" key="8">
    <source>
        <dbReference type="SAM" id="Phobius"/>
    </source>
</evidence>
<dbReference type="SUPFAM" id="SSF103473">
    <property type="entry name" value="MFS general substrate transporter"/>
    <property type="match status" value="1"/>
</dbReference>
<dbReference type="InterPro" id="IPR036812">
    <property type="entry name" value="NAD(P)_OxRdtase_dom_sf"/>
</dbReference>
<protein>
    <recommendedName>
        <fullName evidence="9">Major facilitator superfamily (MFS) profile domain-containing protein</fullName>
    </recommendedName>
</protein>
<feature type="transmembrane region" description="Helical" evidence="8">
    <location>
        <begin position="272"/>
        <end position="294"/>
    </location>
</feature>
<keyword evidence="6" id="KW-0560">Oxidoreductase</keyword>
<evidence type="ECO:0000256" key="5">
    <source>
        <dbReference type="ARBA" id="ARBA00022989"/>
    </source>
</evidence>
<dbReference type="GO" id="GO:0016616">
    <property type="term" value="F:oxidoreductase activity, acting on the CH-OH group of donors, NAD or NADP as acceptor"/>
    <property type="evidence" value="ECO:0007669"/>
    <property type="project" value="UniProtKB-ARBA"/>
</dbReference>
<dbReference type="InterPro" id="IPR005829">
    <property type="entry name" value="Sugar_transporter_CS"/>
</dbReference>
<feature type="transmembrane region" description="Helical" evidence="8">
    <location>
        <begin position="443"/>
        <end position="462"/>
    </location>
</feature>
<dbReference type="PRINTS" id="PR00069">
    <property type="entry name" value="ALDKETRDTASE"/>
</dbReference>
<feature type="transmembrane region" description="Helical" evidence="8">
    <location>
        <begin position="73"/>
        <end position="92"/>
    </location>
</feature>
<keyword evidence="3" id="KW-0813">Transport</keyword>
<dbReference type="Pfam" id="PF00248">
    <property type="entry name" value="Aldo_ket_red"/>
    <property type="match status" value="1"/>
</dbReference>
<comment type="similarity">
    <text evidence="2">Belongs to the major facilitator superfamily. Sugar transporter (TC 2.A.1.1) family.</text>
</comment>
<dbReference type="AlphaFoldDB" id="A0A8K0QTK0"/>
<dbReference type="InterPro" id="IPR018170">
    <property type="entry name" value="Aldo/ket_reductase_CS"/>
</dbReference>
<dbReference type="Gene3D" id="3.20.20.100">
    <property type="entry name" value="NADP-dependent oxidoreductase domain"/>
    <property type="match status" value="1"/>
</dbReference>
<dbReference type="PROSITE" id="PS50850">
    <property type="entry name" value="MFS"/>
    <property type="match status" value="1"/>
</dbReference>
<dbReference type="Pfam" id="PF00083">
    <property type="entry name" value="Sugar_tr"/>
    <property type="match status" value="1"/>
</dbReference>
<dbReference type="SUPFAM" id="SSF51430">
    <property type="entry name" value="NAD(P)-linked oxidoreductase"/>
    <property type="match status" value="1"/>
</dbReference>
<feature type="transmembrane region" description="Helical" evidence="8">
    <location>
        <begin position="21"/>
        <end position="41"/>
    </location>
</feature>
<dbReference type="PANTHER" id="PTHR48022">
    <property type="entry name" value="PLASTIDIC GLUCOSE TRANSPORTER 4"/>
    <property type="match status" value="1"/>
</dbReference>
<dbReference type="GO" id="GO:0005351">
    <property type="term" value="F:carbohydrate:proton symporter activity"/>
    <property type="evidence" value="ECO:0007669"/>
    <property type="project" value="TreeGrafter"/>
</dbReference>
<feature type="transmembrane region" description="Helical" evidence="8">
    <location>
        <begin position="104"/>
        <end position="125"/>
    </location>
</feature>
<name>A0A8K0QTK0_9PLEO</name>
<evidence type="ECO:0000256" key="2">
    <source>
        <dbReference type="ARBA" id="ARBA00010992"/>
    </source>
</evidence>
<keyword evidence="5 8" id="KW-1133">Transmembrane helix</keyword>
<accession>A0A8K0QTK0</accession>
<dbReference type="NCBIfam" id="TIGR00879">
    <property type="entry name" value="SP"/>
    <property type="match status" value="1"/>
</dbReference>
<evidence type="ECO:0000256" key="4">
    <source>
        <dbReference type="ARBA" id="ARBA00022692"/>
    </source>
</evidence>
<evidence type="ECO:0000256" key="3">
    <source>
        <dbReference type="ARBA" id="ARBA00022448"/>
    </source>
</evidence>
<evidence type="ECO:0000313" key="10">
    <source>
        <dbReference type="EMBL" id="KAH7071070.1"/>
    </source>
</evidence>
<comment type="subcellular location">
    <subcellularLocation>
        <location evidence="1">Membrane</location>
        <topology evidence="1">Multi-pass membrane protein</topology>
    </subcellularLocation>
</comment>
<evidence type="ECO:0000256" key="6">
    <source>
        <dbReference type="ARBA" id="ARBA00023002"/>
    </source>
</evidence>
<dbReference type="Proteomes" id="UP000813461">
    <property type="component" value="Unassembled WGS sequence"/>
</dbReference>
<dbReference type="InterPro" id="IPR005828">
    <property type="entry name" value="MFS_sugar_transport-like"/>
</dbReference>
<dbReference type="GO" id="GO:0016020">
    <property type="term" value="C:membrane"/>
    <property type="evidence" value="ECO:0007669"/>
    <property type="project" value="UniProtKB-SubCell"/>
</dbReference>
<dbReference type="PROSITE" id="PS00216">
    <property type="entry name" value="SUGAR_TRANSPORT_1"/>
    <property type="match status" value="2"/>
</dbReference>
<feature type="domain" description="Major facilitator superfamily (MFS) profile" evidence="9">
    <location>
        <begin position="28"/>
        <end position="465"/>
    </location>
</feature>
<feature type="transmembrane region" description="Helical" evidence="8">
    <location>
        <begin position="314"/>
        <end position="332"/>
    </location>
</feature>
<keyword evidence="4 8" id="KW-0812">Transmembrane</keyword>
<keyword evidence="7 8" id="KW-0472">Membrane</keyword>
<feature type="transmembrane region" description="Helical" evidence="8">
    <location>
        <begin position="379"/>
        <end position="400"/>
    </location>
</feature>
<gene>
    <name evidence="10" type="ORF">FB567DRAFT_455494</name>
</gene>
<dbReference type="InterPro" id="IPR036259">
    <property type="entry name" value="MFS_trans_sf"/>
</dbReference>
<dbReference type="InterPro" id="IPR020471">
    <property type="entry name" value="AKR"/>
</dbReference>
<evidence type="ECO:0000256" key="7">
    <source>
        <dbReference type="ARBA" id="ARBA00023136"/>
    </source>
</evidence>
<organism evidence="10 11">
    <name type="scientific">Paraphoma chrysanthemicola</name>
    <dbReference type="NCBI Taxonomy" id="798071"/>
    <lineage>
        <taxon>Eukaryota</taxon>
        <taxon>Fungi</taxon>
        <taxon>Dikarya</taxon>
        <taxon>Ascomycota</taxon>
        <taxon>Pezizomycotina</taxon>
        <taxon>Dothideomycetes</taxon>
        <taxon>Pleosporomycetidae</taxon>
        <taxon>Pleosporales</taxon>
        <taxon>Pleosporineae</taxon>
        <taxon>Phaeosphaeriaceae</taxon>
        <taxon>Paraphoma</taxon>
    </lineage>
</organism>
<evidence type="ECO:0000313" key="11">
    <source>
        <dbReference type="Proteomes" id="UP000813461"/>
    </source>
</evidence>
<evidence type="ECO:0000256" key="1">
    <source>
        <dbReference type="ARBA" id="ARBA00004141"/>
    </source>
</evidence>
<feature type="transmembrane region" description="Helical" evidence="8">
    <location>
        <begin position="339"/>
        <end position="359"/>
    </location>
</feature>
<dbReference type="PANTHER" id="PTHR48022:SF8">
    <property type="entry name" value="MAJOR FACILITATOR SUPERFAMILY (MFS) PROFILE DOMAIN-CONTAINING PROTEIN-RELATED"/>
    <property type="match status" value="1"/>
</dbReference>
<dbReference type="InterPro" id="IPR023210">
    <property type="entry name" value="NADP_OxRdtase_dom"/>
</dbReference>
<feature type="transmembrane region" description="Helical" evidence="8">
    <location>
        <begin position="184"/>
        <end position="202"/>
    </location>
</feature>
<proteinExistence type="inferred from homology"/>
<dbReference type="InterPro" id="IPR050360">
    <property type="entry name" value="MFS_Sugar_Transporters"/>
</dbReference>
<dbReference type="FunFam" id="3.20.20.100:FF:000002">
    <property type="entry name" value="2,5-diketo-D-gluconic acid reductase A"/>
    <property type="match status" value="1"/>
</dbReference>